<gene>
    <name evidence="2" type="ORF">CM83_26791</name>
    <name evidence="3" type="ORF">g.8644</name>
</gene>
<reference evidence="2" key="1">
    <citation type="journal article" date="2014" name="PLoS ONE">
        <title>Transcriptome-Based Identification of ABC Transporters in the Western Tarnished Plant Bug Lygus hesperus.</title>
        <authorList>
            <person name="Hull J.J."/>
            <person name="Chaney K."/>
            <person name="Geib S.M."/>
            <person name="Fabrick J.A."/>
            <person name="Brent C.S."/>
            <person name="Walsh D."/>
            <person name="Lavine L.C."/>
        </authorList>
    </citation>
    <scope>NUCLEOTIDE SEQUENCE</scope>
</reference>
<feature type="compositionally biased region" description="Polar residues" evidence="1">
    <location>
        <begin position="71"/>
        <end position="83"/>
    </location>
</feature>
<dbReference type="EMBL" id="GBHO01000959">
    <property type="protein sequence ID" value="JAG42645.1"/>
    <property type="molecule type" value="Transcribed_RNA"/>
</dbReference>
<evidence type="ECO:0000256" key="1">
    <source>
        <dbReference type="SAM" id="MobiDB-lite"/>
    </source>
</evidence>
<feature type="region of interest" description="Disordered" evidence="1">
    <location>
        <begin position="18"/>
        <end position="165"/>
    </location>
</feature>
<organism evidence="2">
    <name type="scientific">Lygus hesperus</name>
    <name type="common">Western plant bug</name>
    <dbReference type="NCBI Taxonomy" id="30085"/>
    <lineage>
        <taxon>Eukaryota</taxon>
        <taxon>Metazoa</taxon>
        <taxon>Ecdysozoa</taxon>
        <taxon>Arthropoda</taxon>
        <taxon>Hexapoda</taxon>
        <taxon>Insecta</taxon>
        <taxon>Pterygota</taxon>
        <taxon>Neoptera</taxon>
        <taxon>Paraneoptera</taxon>
        <taxon>Hemiptera</taxon>
        <taxon>Heteroptera</taxon>
        <taxon>Panheteroptera</taxon>
        <taxon>Cimicomorpha</taxon>
        <taxon>Miridae</taxon>
        <taxon>Mirini</taxon>
        <taxon>Lygus</taxon>
    </lineage>
</organism>
<proteinExistence type="predicted"/>
<dbReference type="EMBL" id="GDHC01001183">
    <property type="protein sequence ID" value="JAQ17446.1"/>
    <property type="molecule type" value="Transcribed_RNA"/>
</dbReference>
<evidence type="ECO:0000313" key="2">
    <source>
        <dbReference type="EMBL" id="JAG42645.1"/>
    </source>
</evidence>
<feature type="compositionally biased region" description="Polar residues" evidence="1">
    <location>
        <begin position="140"/>
        <end position="149"/>
    </location>
</feature>
<reference evidence="3" key="3">
    <citation type="journal article" date="2016" name="Gigascience">
        <title>De novo construction of an expanded transcriptome assembly for the western tarnished plant bug, Lygus hesperus.</title>
        <authorList>
            <person name="Tassone E.E."/>
            <person name="Geib S.M."/>
            <person name="Hall B."/>
            <person name="Fabrick J.A."/>
            <person name="Brent C.S."/>
            <person name="Hull J.J."/>
        </authorList>
    </citation>
    <scope>NUCLEOTIDE SEQUENCE</scope>
</reference>
<feature type="compositionally biased region" description="Basic and acidic residues" evidence="1">
    <location>
        <begin position="84"/>
        <end position="107"/>
    </location>
</feature>
<dbReference type="AlphaFoldDB" id="A0A0A9ZID9"/>
<accession>A0A0A9ZID9</accession>
<name>A0A0A9ZID9_LYGHE</name>
<feature type="compositionally biased region" description="Low complexity" evidence="1">
    <location>
        <begin position="28"/>
        <end position="39"/>
    </location>
</feature>
<sequence>MAKELNSSDDDNFLQIQLPHKGSKDNTDNLVNNNNNISNNKKRVARSLSVKEKNDDDSNDKTLRKDYLHLQEQQIRTITPPTNEDSRDTDFDKHREDENINHGESFESGKNYNTINDDTPGNPQLETSKPEMRNKRHQRVFTSPNTPNTRGKRNERGKLTYISKV</sequence>
<feature type="compositionally biased region" description="Basic and acidic residues" evidence="1">
    <location>
        <begin position="49"/>
        <end position="69"/>
    </location>
</feature>
<evidence type="ECO:0000313" key="3">
    <source>
        <dbReference type="EMBL" id="JAQ17446.1"/>
    </source>
</evidence>
<protein>
    <submittedName>
        <fullName evidence="2">Uncharacterized protein</fullName>
    </submittedName>
</protein>
<feature type="compositionally biased region" description="Polar residues" evidence="1">
    <location>
        <begin position="108"/>
        <end position="127"/>
    </location>
</feature>
<reference evidence="2" key="2">
    <citation type="submission" date="2014-07" db="EMBL/GenBank/DDBJ databases">
        <authorList>
            <person name="Hull J."/>
        </authorList>
    </citation>
    <scope>NUCLEOTIDE SEQUENCE</scope>
</reference>